<evidence type="ECO:0000313" key="1">
    <source>
        <dbReference type="EMBL" id="GAH98477.1"/>
    </source>
</evidence>
<dbReference type="AlphaFoldDB" id="X1JWK6"/>
<comment type="caution">
    <text evidence="1">The sequence shown here is derived from an EMBL/GenBank/DDBJ whole genome shotgun (WGS) entry which is preliminary data.</text>
</comment>
<sequence>IGHLVYQPDFYLTAAAFYRDSKVAGGKILG</sequence>
<proteinExistence type="predicted"/>
<gene>
    <name evidence="1" type="ORF">S06H3_04610</name>
</gene>
<feature type="non-terminal residue" evidence="1">
    <location>
        <position position="1"/>
    </location>
</feature>
<protein>
    <submittedName>
        <fullName evidence="1">Uncharacterized protein</fullName>
    </submittedName>
</protein>
<organism evidence="1">
    <name type="scientific">marine sediment metagenome</name>
    <dbReference type="NCBI Taxonomy" id="412755"/>
    <lineage>
        <taxon>unclassified sequences</taxon>
        <taxon>metagenomes</taxon>
        <taxon>ecological metagenomes</taxon>
    </lineage>
</organism>
<name>X1JWK6_9ZZZZ</name>
<accession>X1JWK6</accession>
<reference evidence="1" key="1">
    <citation type="journal article" date="2014" name="Front. Microbiol.">
        <title>High frequency of phylogenetically diverse reductive dehalogenase-homologous genes in deep subseafloor sedimentary metagenomes.</title>
        <authorList>
            <person name="Kawai M."/>
            <person name="Futagami T."/>
            <person name="Toyoda A."/>
            <person name="Takaki Y."/>
            <person name="Nishi S."/>
            <person name="Hori S."/>
            <person name="Arai W."/>
            <person name="Tsubouchi T."/>
            <person name="Morono Y."/>
            <person name="Uchiyama I."/>
            <person name="Ito T."/>
            <person name="Fujiyama A."/>
            <person name="Inagaki F."/>
            <person name="Takami H."/>
        </authorList>
    </citation>
    <scope>NUCLEOTIDE SEQUENCE</scope>
    <source>
        <strain evidence="1">Expedition CK06-06</strain>
    </source>
</reference>
<dbReference type="EMBL" id="BARV01001632">
    <property type="protein sequence ID" value="GAH98477.1"/>
    <property type="molecule type" value="Genomic_DNA"/>
</dbReference>